<sequence>MALMLASVFIGFLWGIGLLAVAERLVAWRWPASKRNRKENKKRKKGAPPQDRRVSPGAFLMAAGGTIAGSLLVATVVLDIVSAIMGAPADVPTFVPFVVGASGALLLRRDRLPPVLHAAGVAVRELLVERAKAQQHTPPPDPVGRRFKEPVSSVIDAPVTRVIRTLPPASARQPGLPPIMVTIPAPRRNEPTLARRRREIVSHLKARSAALAAMAPPRAPEILPAAEPAAVALASQAAATIAETRALHEIWQAEAAAQREQWRQAGEAQRAQWRREAQALGRAWDRPSGNDT</sequence>
<evidence type="ECO:0000256" key="1">
    <source>
        <dbReference type="SAM" id="MobiDB-lite"/>
    </source>
</evidence>
<comment type="caution">
    <text evidence="3">The sequence shown here is derived from an EMBL/GenBank/DDBJ whole genome shotgun (WGS) entry which is preliminary data.</text>
</comment>
<evidence type="ECO:0000313" key="4">
    <source>
        <dbReference type="Proteomes" id="UP000321638"/>
    </source>
</evidence>
<dbReference type="AlphaFoldDB" id="A0A5C8PIP9"/>
<organism evidence="3 4">
    <name type="scientific">Vineibacter terrae</name>
    <dbReference type="NCBI Taxonomy" id="2586908"/>
    <lineage>
        <taxon>Bacteria</taxon>
        <taxon>Pseudomonadati</taxon>
        <taxon>Pseudomonadota</taxon>
        <taxon>Alphaproteobacteria</taxon>
        <taxon>Hyphomicrobiales</taxon>
        <taxon>Vineibacter</taxon>
    </lineage>
</organism>
<keyword evidence="2" id="KW-0812">Transmembrane</keyword>
<protein>
    <submittedName>
        <fullName evidence="3">Uncharacterized protein</fullName>
    </submittedName>
</protein>
<evidence type="ECO:0000256" key="2">
    <source>
        <dbReference type="SAM" id="Phobius"/>
    </source>
</evidence>
<reference evidence="3 4" key="1">
    <citation type="submission" date="2019-06" db="EMBL/GenBank/DDBJ databases">
        <title>New taxonomy in bacterial strain CC-CFT640, isolated from vineyard.</title>
        <authorList>
            <person name="Lin S.-Y."/>
            <person name="Tsai C.-F."/>
            <person name="Young C.-C."/>
        </authorList>
    </citation>
    <scope>NUCLEOTIDE SEQUENCE [LARGE SCALE GENOMIC DNA]</scope>
    <source>
        <strain evidence="3 4">CC-CFT640</strain>
    </source>
</reference>
<keyword evidence="2" id="KW-1133">Transmembrane helix</keyword>
<dbReference type="EMBL" id="VDUZ01000024">
    <property type="protein sequence ID" value="TXL73574.1"/>
    <property type="molecule type" value="Genomic_DNA"/>
</dbReference>
<dbReference type="RefSeq" id="WP_147848848.1">
    <property type="nucleotide sequence ID" value="NZ_VDUZ01000024.1"/>
</dbReference>
<keyword evidence="4" id="KW-1185">Reference proteome</keyword>
<evidence type="ECO:0000313" key="3">
    <source>
        <dbReference type="EMBL" id="TXL73574.1"/>
    </source>
</evidence>
<name>A0A5C8PIP9_9HYPH</name>
<accession>A0A5C8PIP9</accession>
<feature type="region of interest" description="Disordered" evidence="1">
    <location>
        <begin position="264"/>
        <end position="292"/>
    </location>
</feature>
<dbReference type="OrthoDB" id="9853135at2"/>
<proteinExistence type="predicted"/>
<keyword evidence="2" id="KW-0472">Membrane</keyword>
<feature type="transmembrane region" description="Helical" evidence="2">
    <location>
        <begin position="6"/>
        <end position="27"/>
    </location>
</feature>
<feature type="transmembrane region" description="Helical" evidence="2">
    <location>
        <begin position="58"/>
        <end position="85"/>
    </location>
</feature>
<dbReference type="Proteomes" id="UP000321638">
    <property type="component" value="Unassembled WGS sequence"/>
</dbReference>
<gene>
    <name evidence="3" type="ORF">FHP25_20565</name>
</gene>